<dbReference type="STRING" id="1297750.SAMN05444405_11955"/>
<reference evidence="1 2" key="1">
    <citation type="submission" date="2016-11" db="EMBL/GenBank/DDBJ databases">
        <authorList>
            <person name="Jaros S."/>
            <person name="Januszkiewicz K."/>
            <person name="Wedrychowicz H."/>
        </authorList>
    </citation>
    <scope>NUCLEOTIDE SEQUENCE [LARGE SCALE GENOMIC DNA]</scope>
    <source>
        <strain evidence="1 2">DSM 26991</strain>
    </source>
</reference>
<organism evidence="1 2">
    <name type="scientific">Bacteroides luti</name>
    <dbReference type="NCBI Taxonomy" id="1297750"/>
    <lineage>
        <taxon>Bacteria</taxon>
        <taxon>Pseudomonadati</taxon>
        <taxon>Bacteroidota</taxon>
        <taxon>Bacteroidia</taxon>
        <taxon>Bacteroidales</taxon>
        <taxon>Bacteroidaceae</taxon>
        <taxon>Bacteroides</taxon>
    </lineage>
</organism>
<name>A0A1M5G756_9BACE</name>
<dbReference type="EMBL" id="FQTV01000019">
    <property type="protein sequence ID" value="SHF99607.1"/>
    <property type="molecule type" value="Genomic_DNA"/>
</dbReference>
<evidence type="ECO:0000313" key="1">
    <source>
        <dbReference type="EMBL" id="SHF99607.1"/>
    </source>
</evidence>
<accession>A0A1M5G756</accession>
<sequence>MLLLVCKLIVFVTKNVINDIINAIMYQNGINISIFKRNRFLFANY</sequence>
<evidence type="ECO:0000313" key="2">
    <source>
        <dbReference type="Proteomes" id="UP000184509"/>
    </source>
</evidence>
<proteinExistence type="predicted"/>
<protein>
    <submittedName>
        <fullName evidence="1">Uncharacterized protein</fullName>
    </submittedName>
</protein>
<keyword evidence="2" id="KW-1185">Reference proteome</keyword>
<gene>
    <name evidence="1" type="ORF">SAMN05444405_11955</name>
</gene>
<dbReference type="AlphaFoldDB" id="A0A1M5G756"/>
<dbReference type="Proteomes" id="UP000184509">
    <property type="component" value="Unassembled WGS sequence"/>
</dbReference>